<reference evidence="3" key="1">
    <citation type="submission" date="2018-05" db="EMBL/GenBank/DDBJ databases">
        <authorList>
            <person name="Lanie J.A."/>
            <person name="Ng W.-L."/>
            <person name="Kazmierczak K.M."/>
            <person name="Andrzejewski T.M."/>
            <person name="Davidsen T.M."/>
            <person name="Wayne K.J."/>
            <person name="Tettelin H."/>
            <person name="Glass J.I."/>
            <person name="Rusch D."/>
            <person name="Podicherti R."/>
            <person name="Tsui H.-C.T."/>
            <person name="Winkler M.E."/>
        </authorList>
    </citation>
    <scope>NUCLEOTIDE SEQUENCE</scope>
</reference>
<evidence type="ECO:0008006" key="4">
    <source>
        <dbReference type="Google" id="ProtNLM"/>
    </source>
</evidence>
<dbReference type="InterPro" id="IPR045079">
    <property type="entry name" value="Oxoprolinase-like"/>
</dbReference>
<evidence type="ECO:0000313" key="3">
    <source>
        <dbReference type="EMBL" id="SVA39044.1"/>
    </source>
</evidence>
<organism evidence="3">
    <name type="scientific">marine metagenome</name>
    <dbReference type="NCBI Taxonomy" id="408172"/>
    <lineage>
        <taxon>unclassified sequences</taxon>
        <taxon>metagenomes</taxon>
        <taxon>ecological metagenomes</taxon>
    </lineage>
</organism>
<dbReference type="InterPro" id="IPR002821">
    <property type="entry name" value="Hydantoinase_A"/>
</dbReference>
<dbReference type="PANTHER" id="PTHR11365:SF23">
    <property type="entry name" value="HYPOTHETICAL 5-OXOPROLINASE (EUROFUNG)-RELATED"/>
    <property type="match status" value="1"/>
</dbReference>
<accession>A0A381VFR3</accession>
<dbReference type="EMBL" id="UINC01008682">
    <property type="protein sequence ID" value="SVA39044.1"/>
    <property type="molecule type" value="Genomic_DNA"/>
</dbReference>
<dbReference type="InterPro" id="IPR043129">
    <property type="entry name" value="ATPase_NBD"/>
</dbReference>
<evidence type="ECO:0000259" key="2">
    <source>
        <dbReference type="Pfam" id="PF05378"/>
    </source>
</evidence>
<gene>
    <name evidence="3" type="ORF">METZ01_LOCUS91898</name>
</gene>
<dbReference type="Pfam" id="PF05378">
    <property type="entry name" value="Hydant_A_N"/>
    <property type="match status" value="1"/>
</dbReference>
<dbReference type="GO" id="GO:0017168">
    <property type="term" value="F:5-oxoprolinase (ATP-hydrolyzing) activity"/>
    <property type="evidence" value="ECO:0007669"/>
    <property type="project" value="TreeGrafter"/>
</dbReference>
<feature type="domain" description="Hydantoinase/oxoprolinase N-terminal" evidence="2">
    <location>
        <begin position="4"/>
        <end position="180"/>
    </location>
</feature>
<dbReference type="SUPFAM" id="SSF53067">
    <property type="entry name" value="Actin-like ATPase domain"/>
    <property type="match status" value="1"/>
</dbReference>
<dbReference type="GO" id="GO:0005829">
    <property type="term" value="C:cytosol"/>
    <property type="evidence" value="ECO:0007669"/>
    <property type="project" value="TreeGrafter"/>
</dbReference>
<dbReference type="PANTHER" id="PTHR11365">
    <property type="entry name" value="5-OXOPROLINASE RELATED"/>
    <property type="match status" value="1"/>
</dbReference>
<feature type="domain" description="Hydantoinase A/oxoprolinase" evidence="1">
    <location>
        <begin position="201"/>
        <end position="485"/>
    </location>
</feature>
<proteinExistence type="predicted"/>
<protein>
    <recommendedName>
        <fullName evidence="4">Hydantoinase/oxoprolinase N-terminal domain-containing protein</fullName>
    </recommendedName>
</protein>
<dbReference type="AlphaFoldDB" id="A0A381VFR3"/>
<sequence length="678" mass="74496">MSSRIGVDIGGTFTDFICYDESGNKVVIDKIPTTPDAPEKAVIEVIKRNLTKEHLGKVDFFLHGTTVGLNSLLERKGSKVGLFCTKGFRDILEIRRGDRDEMYNLFWQPKPPLVPRYLRLEVEERIFASGAVHTPINNIQLKEVCNKLIEKKVNSIAIALINSYANKKHEVAIEKMLRELGFKGQISLSSIVSGEYREYERTTTTVIDAFVKSRMSNYLNTLKKEMNSIGFNGGYLVTRSGSGSMTFDEAEDRPFETIMSGPVAGAEGAGELSRKLNYINMVTADVGGTSFDTCLIINGRPQIQYEGTIVGLPVQSPWVDVRSIGAGGGSIAYLDDGGLLRSGPQSSGAVPGPACYNRGGTQPTTTDAAFYLGMLGEGKLASGLKLNKSLSEKALNSVGKNLNLNALETAKGILKISSANMADAIREITIEQGIDPRELKLLAFGGAGPLMSNLIANELDIKEIIVPPYAGNFSAWGLLGADMLQMNARTKILRLSKDSIIECNEILEQLFAELKERQKIDFSTSSQIKEVALDMRWMGQEHTITLGLDEKSGKITIDENVLKEKFMNEYEKTFGSKLDTIIEIVATRASIRVPLPRKSEGGSVLEEDIFSSTNKISCFSFSENKNLDFEIISRSKINEKKTGPMIIVESTAITYVDANYHVNIDGENNLLLTNNEIN</sequence>
<dbReference type="Pfam" id="PF01968">
    <property type="entry name" value="Hydantoinase_A"/>
    <property type="match status" value="1"/>
</dbReference>
<dbReference type="GO" id="GO:0006749">
    <property type="term" value="P:glutathione metabolic process"/>
    <property type="evidence" value="ECO:0007669"/>
    <property type="project" value="TreeGrafter"/>
</dbReference>
<dbReference type="InterPro" id="IPR008040">
    <property type="entry name" value="Hydant_A_N"/>
</dbReference>
<name>A0A381VFR3_9ZZZZ</name>
<evidence type="ECO:0000259" key="1">
    <source>
        <dbReference type="Pfam" id="PF01968"/>
    </source>
</evidence>